<organism evidence="2 3">
    <name type="scientific">Sphingomonas yantingensis</name>
    <dbReference type="NCBI Taxonomy" id="1241761"/>
    <lineage>
        <taxon>Bacteria</taxon>
        <taxon>Pseudomonadati</taxon>
        <taxon>Pseudomonadota</taxon>
        <taxon>Alphaproteobacteria</taxon>
        <taxon>Sphingomonadales</taxon>
        <taxon>Sphingomonadaceae</taxon>
        <taxon>Sphingomonas</taxon>
    </lineage>
</organism>
<dbReference type="EMBL" id="JACIJJ010000004">
    <property type="protein sequence ID" value="MBB5699281.1"/>
    <property type="molecule type" value="Genomic_DNA"/>
</dbReference>
<keyword evidence="3" id="KW-1185">Reference proteome</keyword>
<name>A0A7W9ART3_9SPHN</name>
<evidence type="ECO:0000313" key="3">
    <source>
        <dbReference type="Proteomes" id="UP000557739"/>
    </source>
</evidence>
<gene>
    <name evidence="2" type="ORF">FHR19_002647</name>
</gene>
<feature type="compositionally biased region" description="Basic and acidic residues" evidence="1">
    <location>
        <begin position="254"/>
        <end position="267"/>
    </location>
</feature>
<accession>A0A7W9ART3</accession>
<sequence length="408" mass="41801">MQIQGHAAQPVQQPGTDRAPPPPPPLTAVQSGEVAAGRLHVAEGRVFDGISASAPRTTDWGSQPAGSGYREAFDGAAARLGTTDPAQVGAELDRQLYAQAPTASPAPVPAAANDREGVGSFVEGAILGDFGDNSSWSATAGQVVVGFVPVAGQIADLRDTAASIGQVIRGENGGWLNLGASVVGWVPGIGDAAKAAIRGGSNVADAGTEVAQGAARHADDAASGGARIDPPPSANGVPGATIAETASRTGIPETRVREILDTPKPGRPDPSTYLSPERIAAHLRPFEESGAIRFTPQSSIDRYGTLGPPDGGFIMPRADFERLVEETGGDLGRIEARLQLDPGTLTRGDNVIAYIAPEDLNNLRIPSGNERGAWDGMWVPGGYTGQGVPEAVVDLPAGMPYTPVTLGE</sequence>
<evidence type="ECO:0000313" key="2">
    <source>
        <dbReference type="EMBL" id="MBB5699281.1"/>
    </source>
</evidence>
<protein>
    <submittedName>
        <fullName evidence="2">Uncharacterized protein</fullName>
    </submittedName>
</protein>
<reference evidence="2 3" key="1">
    <citation type="submission" date="2020-08" db="EMBL/GenBank/DDBJ databases">
        <title>Genomic Encyclopedia of Type Strains, Phase IV (KMG-IV): sequencing the most valuable type-strain genomes for metagenomic binning, comparative biology and taxonomic classification.</title>
        <authorList>
            <person name="Goeker M."/>
        </authorList>
    </citation>
    <scope>NUCLEOTIDE SEQUENCE [LARGE SCALE GENOMIC DNA]</scope>
    <source>
        <strain evidence="2 3">DSM 27244</strain>
    </source>
</reference>
<dbReference type="InterPro" id="IPR049802">
    <property type="entry name" value="RhsC-like_FIX"/>
</dbReference>
<feature type="region of interest" description="Disordered" evidence="1">
    <location>
        <begin position="1"/>
        <end position="29"/>
    </location>
</feature>
<feature type="region of interest" description="Disordered" evidence="1">
    <location>
        <begin position="216"/>
        <end position="274"/>
    </location>
</feature>
<dbReference type="Proteomes" id="UP000557739">
    <property type="component" value="Unassembled WGS sequence"/>
</dbReference>
<dbReference type="CDD" id="cd20746">
    <property type="entry name" value="FIX_Ntox15_NUC_DUF4112_RhsA-like"/>
    <property type="match status" value="1"/>
</dbReference>
<comment type="caution">
    <text evidence="2">The sequence shown here is derived from an EMBL/GenBank/DDBJ whole genome shotgun (WGS) entry which is preliminary data.</text>
</comment>
<feature type="compositionally biased region" description="Low complexity" evidence="1">
    <location>
        <begin position="216"/>
        <end position="227"/>
    </location>
</feature>
<evidence type="ECO:0000256" key="1">
    <source>
        <dbReference type="SAM" id="MobiDB-lite"/>
    </source>
</evidence>
<dbReference type="AlphaFoldDB" id="A0A7W9ART3"/>
<proteinExistence type="predicted"/>
<dbReference type="RefSeq" id="WP_184029166.1">
    <property type="nucleotide sequence ID" value="NZ_JACIJJ010000004.1"/>
</dbReference>